<evidence type="ECO:0000313" key="2">
    <source>
        <dbReference type="EMBL" id="PON40694.1"/>
    </source>
</evidence>
<sequence length="62" mass="7199">MATKPDQKAHMVSTIYQVDEMEVIPENIKAMSDLNPREEQKEWTAEPIEDLESIQIDDQNPK</sequence>
<gene>
    <name evidence="2" type="ORF">TorRG33x02_339930</name>
</gene>
<dbReference type="Proteomes" id="UP000237000">
    <property type="component" value="Unassembled WGS sequence"/>
</dbReference>
<protein>
    <submittedName>
        <fullName evidence="2">Uncharacterized protein</fullName>
    </submittedName>
</protein>
<comment type="caution">
    <text evidence="2">The sequence shown here is derived from an EMBL/GenBank/DDBJ whole genome shotgun (WGS) entry which is preliminary data.</text>
</comment>
<evidence type="ECO:0000256" key="1">
    <source>
        <dbReference type="SAM" id="MobiDB-lite"/>
    </source>
</evidence>
<dbReference type="AlphaFoldDB" id="A0A2P5AVX3"/>
<feature type="compositionally biased region" description="Basic and acidic residues" evidence="1">
    <location>
        <begin position="35"/>
        <end position="44"/>
    </location>
</feature>
<reference evidence="3" key="1">
    <citation type="submission" date="2016-06" db="EMBL/GenBank/DDBJ databases">
        <title>Parallel loss of symbiosis genes in relatives of nitrogen-fixing non-legume Parasponia.</title>
        <authorList>
            <person name="Van Velzen R."/>
            <person name="Holmer R."/>
            <person name="Bu F."/>
            <person name="Rutten L."/>
            <person name="Van Zeijl A."/>
            <person name="Liu W."/>
            <person name="Santuari L."/>
            <person name="Cao Q."/>
            <person name="Sharma T."/>
            <person name="Shen D."/>
            <person name="Roswanjaya Y."/>
            <person name="Wardhani T."/>
            <person name="Kalhor M.S."/>
            <person name="Jansen J."/>
            <person name="Van den Hoogen J."/>
            <person name="Gungor B."/>
            <person name="Hartog M."/>
            <person name="Hontelez J."/>
            <person name="Verver J."/>
            <person name="Yang W.-C."/>
            <person name="Schijlen E."/>
            <person name="Repin R."/>
            <person name="Schilthuizen M."/>
            <person name="Schranz E."/>
            <person name="Heidstra R."/>
            <person name="Miyata K."/>
            <person name="Fedorova E."/>
            <person name="Kohlen W."/>
            <person name="Bisseling T."/>
            <person name="Smit S."/>
            <person name="Geurts R."/>
        </authorList>
    </citation>
    <scope>NUCLEOTIDE SEQUENCE [LARGE SCALE GENOMIC DNA]</scope>
    <source>
        <strain evidence="3">cv. RG33-2</strain>
    </source>
</reference>
<accession>A0A2P5AVX3</accession>
<evidence type="ECO:0000313" key="3">
    <source>
        <dbReference type="Proteomes" id="UP000237000"/>
    </source>
</evidence>
<feature type="region of interest" description="Disordered" evidence="1">
    <location>
        <begin position="34"/>
        <end position="62"/>
    </location>
</feature>
<keyword evidence="3" id="KW-1185">Reference proteome</keyword>
<dbReference type="OrthoDB" id="10375880at2759"/>
<organism evidence="2 3">
    <name type="scientific">Trema orientale</name>
    <name type="common">Charcoal tree</name>
    <name type="synonym">Celtis orientalis</name>
    <dbReference type="NCBI Taxonomy" id="63057"/>
    <lineage>
        <taxon>Eukaryota</taxon>
        <taxon>Viridiplantae</taxon>
        <taxon>Streptophyta</taxon>
        <taxon>Embryophyta</taxon>
        <taxon>Tracheophyta</taxon>
        <taxon>Spermatophyta</taxon>
        <taxon>Magnoliopsida</taxon>
        <taxon>eudicotyledons</taxon>
        <taxon>Gunneridae</taxon>
        <taxon>Pentapetalae</taxon>
        <taxon>rosids</taxon>
        <taxon>fabids</taxon>
        <taxon>Rosales</taxon>
        <taxon>Cannabaceae</taxon>
        <taxon>Trema</taxon>
    </lineage>
</organism>
<dbReference type="EMBL" id="JXTC01000681">
    <property type="protein sequence ID" value="PON40694.1"/>
    <property type="molecule type" value="Genomic_DNA"/>
</dbReference>
<dbReference type="InParanoid" id="A0A2P5AVX3"/>
<name>A0A2P5AVX3_TREOI</name>
<proteinExistence type="predicted"/>